<name>A0A847UIV4_HALAR</name>
<evidence type="ECO:0000313" key="3">
    <source>
        <dbReference type="Proteomes" id="UP000641625"/>
    </source>
</evidence>
<evidence type="ECO:0000313" key="2">
    <source>
        <dbReference type="EMBL" id="NLV12177.1"/>
    </source>
</evidence>
<gene>
    <name evidence="2" type="ORF">GOC77_02635</name>
</gene>
<protein>
    <submittedName>
        <fullName evidence="2">Uncharacterized protein</fullName>
    </submittedName>
</protein>
<sequence length="101" mass="11110">MTAPSVGDVVVLTELDSEPHLLVTAVDEVADEVAGVLLADLAAETLQRLEATAGDRQRRRKLTTAIRRAEDLMTFRVPVDELRQRDQPTTQRSESATVGNR</sequence>
<dbReference type="Proteomes" id="UP000641625">
    <property type="component" value="Unassembled WGS sequence"/>
</dbReference>
<organism evidence="2 3">
    <name type="scientific">Haloarcula argentinensis</name>
    <dbReference type="NCBI Taxonomy" id="43776"/>
    <lineage>
        <taxon>Archaea</taxon>
        <taxon>Methanobacteriati</taxon>
        <taxon>Methanobacteriota</taxon>
        <taxon>Stenosarchaea group</taxon>
        <taxon>Halobacteria</taxon>
        <taxon>Halobacteriales</taxon>
        <taxon>Haloarculaceae</taxon>
        <taxon>Haloarcula</taxon>
    </lineage>
</organism>
<dbReference type="RefSeq" id="WP_170095830.1">
    <property type="nucleotide sequence ID" value="NZ_WOWA01000002.1"/>
</dbReference>
<dbReference type="EMBL" id="WOWA01000002">
    <property type="protein sequence ID" value="NLV12177.1"/>
    <property type="molecule type" value="Genomic_DNA"/>
</dbReference>
<reference evidence="2" key="1">
    <citation type="submission" date="2019-12" db="EMBL/GenBank/DDBJ databases">
        <title>Whole genome sequencing of Haloarcula argentinensis strain pws5.</title>
        <authorList>
            <person name="Verma D.K."/>
            <person name="Gopal K."/>
            <person name="Prasad E.S."/>
        </authorList>
    </citation>
    <scope>NUCLEOTIDE SEQUENCE</scope>
    <source>
        <strain evidence="2">Pws5</strain>
    </source>
</reference>
<comment type="caution">
    <text evidence="2">The sequence shown here is derived from an EMBL/GenBank/DDBJ whole genome shotgun (WGS) entry which is preliminary data.</text>
</comment>
<dbReference type="AlphaFoldDB" id="A0A847UIV4"/>
<feature type="compositionally biased region" description="Polar residues" evidence="1">
    <location>
        <begin position="87"/>
        <end position="101"/>
    </location>
</feature>
<proteinExistence type="predicted"/>
<feature type="region of interest" description="Disordered" evidence="1">
    <location>
        <begin position="79"/>
        <end position="101"/>
    </location>
</feature>
<evidence type="ECO:0000256" key="1">
    <source>
        <dbReference type="SAM" id="MobiDB-lite"/>
    </source>
</evidence>
<accession>A0A847UIV4</accession>